<dbReference type="Proteomes" id="UP000827872">
    <property type="component" value="Linkage Group LG03"/>
</dbReference>
<proteinExistence type="predicted"/>
<organism evidence="1 2">
    <name type="scientific">Sphaerodactylus townsendi</name>
    <dbReference type="NCBI Taxonomy" id="933632"/>
    <lineage>
        <taxon>Eukaryota</taxon>
        <taxon>Metazoa</taxon>
        <taxon>Chordata</taxon>
        <taxon>Craniata</taxon>
        <taxon>Vertebrata</taxon>
        <taxon>Euteleostomi</taxon>
        <taxon>Lepidosauria</taxon>
        <taxon>Squamata</taxon>
        <taxon>Bifurcata</taxon>
        <taxon>Gekkota</taxon>
        <taxon>Sphaerodactylidae</taxon>
        <taxon>Sphaerodactylus</taxon>
    </lineage>
</organism>
<keyword evidence="2" id="KW-1185">Reference proteome</keyword>
<gene>
    <name evidence="1" type="ORF">K3G42_023151</name>
</gene>
<reference evidence="1" key="1">
    <citation type="submission" date="2021-08" db="EMBL/GenBank/DDBJ databases">
        <title>The first chromosome-level gecko genome reveals the dynamic sex chromosomes of Neotropical dwarf geckos (Sphaerodactylidae: Sphaerodactylus).</title>
        <authorList>
            <person name="Pinto B.J."/>
            <person name="Keating S.E."/>
            <person name="Gamble T."/>
        </authorList>
    </citation>
    <scope>NUCLEOTIDE SEQUENCE</scope>
    <source>
        <strain evidence="1">TG3544</strain>
    </source>
</reference>
<evidence type="ECO:0000313" key="1">
    <source>
        <dbReference type="EMBL" id="KAH7992464.1"/>
    </source>
</evidence>
<sequence length="117" mass="13664">MDLEQYNSAYYWAKNLPFSQYHLYIHITAWLSLFHLDVYNYLSTHFYSGKSEVQASLYQSSDPKCGAHSCLVIYLLSDIHFLYSSPLPSNTGFPPPNWRGEASELPNRHHLCVLRKY</sequence>
<evidence type="ECO:0000313" key="2">
    <source>
        <dbReference type="Proteomes" id="UP000827872"/>
    </source>
</evidence>
<name>A0ACB8EIU7_9SAUR</name>
<comment type="caution">
    <text evidence="1">The sequence shown here is derived from an EMBL/GenBank/DDBJ whole genome shotgun (WGS) entry which is preliminary data.</text>
</comment>
<dbReference type="EMBL" id="CM037616">
    <property type="protein sequence ID" value="KAH7992464.1"/>
    <property type="molecule type" value="Genomic_DNA"/>
</dbReference>
<protein>
    <submittedName>
        <fullName evidence="1">Uncharacterized protein</fullName>
    </submittedName>
</protein>
<accession>A0ACB8EIU7</accession>